<dbReference type="PANTHER" id="PTHR41532">
    <property type="entry name" value="FIXS PROTEIN"/>
    <property type="match status" value="1"/>
</dbReference>
<dbReference type="RefSeq" id="WP_146516327.1">
    <property type="nucleotide sequence ID" value="NZ_SJPI01000002.1"/>
</dbReference>
<dbReference type="NCBIfam" id="TIGR00847">
    <property type="entry name" value="ccoS"/>
    <property type="match status" value="1"/>
</dbReference>
<dbReference type="InterPro" id="IPR004714">
    <property type="entry name" value="Cyt_oxidase_maturation_cbb3"/>
</dbReference>
<protein>
    <submittedName>
        <fullName evidence="1">Cytochrome oxidase maturation protein cbb3-type</fullName>
    </submittedName>
</protein>
<gene>
    <name evidence="1" type="ORF">Pla22_40190</name>
</gene>
<dbReference type="AlphaFoldDB" id="A0A5C5WN73"/>
<dbReference type="EMBL" id="SJPI01000002">
    <property type="protein sequence ID" value="TWT51242.1"/>
    <property type="molecule type" value="Genomic_DNA"/>
</dbReference>
<sequence>MSVLYVALPVAILMGAAAMIACIKCIRGGQYDDLEGASVRMLIDDEPIRNGTAKNGTAKNRSTKKS</sequence>
<evidence type="ECO:0000313" key="2">
    <source>
        <dbReference type="Proteomes" id="UP000316598"/>
    </source>
</evidence>
<accession>A0A5C5WN73</accession>
<organism evidence="1 2">
    <name type="scientific">Rubripirellula amarantea</name>
    <dbReference type="NCBI Taxonomy" id="2527999"/>
    <lineage>
        <taxon>Bacteria</taxon>
        <taxon>Pseudomonadati</taxon>
        <taxon>Planctomycetota</taxon>
        <taxon>Planctomycetia</taxon>
        <taxon>Pirellulales</taxon>
        <taxon>Pirellulaceae</taxon>
        <taxon>Rubripirellula</taxon>
    </lineage>
</organism>
<name>A0A5C5WN73_9BACT</name>
<dbReference type="Pfam" id="PF03597">
    <property type="entry name" value="FixS"/>
    <property type="match status" value="1"/>
</dbReference>
<dbReference type="Proteomes" id="UP000316598">
    <property type="component" value="Unassembled WGS sequence"/>
</dbReference>
<dbReference type="PANTHER" id="PTHR41532:SF1">
    <property type="entry name" value="FIXS PROTEIN"/>
    <property type="match status" value="1"/>
</dbReference>
<comment type="caution">
    <text evidence="1">The sequence shown here is derived from an EMBL/GenBank/DDBJ whole genome shotgun (WGS) entry which is preliminary data.</text>
</comment>
<evidence type="ECO:0000313" key="1">
    <source>
        <dbReference type="EMBL" id="TWT51242.1"/>
    </source>
</evidence>
<reference evidence="1 2" key="1">
    <citation type="submission" date="2019-02" db="EMBL/GenBank/DDBJ databases">
        <title>Deep-cultivation of Planctomycetes and their phenomic and genomic characterization uncovers novel biology.</title>
        <authorList>
            <person name="Wiegand S."/>
            <person name="Jogler M."/>
            <person name="Boedeker C."/>
            <person name="Pinto D."/>
            <person name="Vollmers J."/>
            <person name="Rivas-Marin E."/>
            <person name="Kohn T."/>
            <person name="Peeters S.H."/>
            <person name="Heuer A."/>
            <person name="Rast P."/>
            <person name="Oberbeckmann S."/>
            <person name="Bunk B."/>
            <person name="Jeske O."/>
            <person name="Meyerdierks A."/>
            <person name="Storesund J.E."/>
            <person name="Kallscheuer N."/>
            <person name="Luecker S."/>
            <person name="Lage O.M."/>
            <person name="Pohl T."/>
            <person name="Merkel B.J."/>
            <person name="Hornburger P."/>
            <person name="Mueller R.-W."/>
            <person name="Bruemmer F."/>
            <person name="Labrenz M."/>
            <person name="Spormann A.M."/>
            <person name="Op Den Camp H."/>
            <person name="Overmann J."/>
            <person name="Amann R."/>
            <person name="Jetten M.S.M."/>
            <person name="Mascher T."/>
            <person name="Medema M.H."/>
            <person name="Devos D.P."/>
            <person name="Kaster A.-K."/>
            <person name="Ovreas L."/>
            <person name="Rohde M."/>
            <person name="Galperin M.Y."/>
            <person name="Jogler C."/>
        </authorList>
    </citation>
    <scope>NUCLEOTIDE SEQUENCE [LARGE SCALE GENOMIC DNA]</scope>
    <source>
        <strain evidence="1 2">Pla22</strain>
    </source>
</reference>
<proteinExistence type="predicted"/>
<keyword evidence="2" id="KW-1185">Reference proteome</keyword>
<dbReference type="OrthoDB" id="9802763at2"/>